<dbReference type="InterPro" id="IPR001296">
    <property type="entry name" value="Glyco_trans_1"/>
</dbReference>
<sequence>MSLNYEDLSIKGKLVVHTDRKLKFLMGPLKSYYGMNNISLIMDYAKYYKKLSVKENRILYQSRDGKNMSDSPYAIFKYLINNSKYNNFIHVWACESNEIRKYYKRKYRHLENVKFVVIHGDEYLKELSQCKYLINNSSFSIYFCSKPEQIYINTWHGTPLKHLGLDLDNSLLAIQNLTRNFLHTSYLLTQNRHTTNVFEKSFQLKGLYTGEIIEDGYPRTDLTINTPYKNVKKELLKTNKKIKFKKHKNLLFAPTYRGDFMNPSDDIDELLKNVKALENNTEYNILLKVHPFIYQDVAEDKRFNNYLIPDTMDPNEVLCLADLLVTDYSSIFFDFLVTNKPIIFFTSDYEKYKHERGLYIDVESLPGPTTTNIEDLIKTINNSLYNEQKYLDLYKYFKNQYVSHDDGQVTKRLIDRLFSNNKKVLNNINNKERLLIYAGGLMNNGITSSLLNLLENIDYNKFEVTIFMQRRVNKIALDNLNRVNKNVKILLRSGGFFATMSENYRNNYVRNRGIISNKEEKLYPEKAYKREFRRLFGNSKFDYVIDFSGYSMFWSNLLLATTSKKKFVYLHSDMVEDLVKVVGNIRPHIINLKSLMSIYPKFDKLINVSENIHKINKKKLKYLKIDEKFVTVNNLLDLNRIHNDSLKEDNIIQTNEDNIQLIVGNSPTGIEIINFNTNNFNIFASGRLSPEKGFDNLIEAFSYIANDYPNAMLYILGEGKERTALESLIHGYGLSERVYLLGHQSNPFSLINKADLFVLSSHYEGQGLVLLEAMALGKNVLSTELEVTREILENGKYGMLKNDDANSLSEGMEIFLKRENPNYAKYDIQKYNSLALSQFNNLFN</sequence>
<dbReference type="EMBL" id="JABVEG010000005">
    <property type="protein sequence ID" value="NUI82937.1"/>
    <property type="molecule type" value="Genomic_DNA"/>
</dbReference>
<evidence type="ECO:0000256" key="3">
    <source>
        <dbReference type="ARBA" id="ARBA00022475"/>
    </source>
</evidence>
<comment type="subcellular location">
    <subcellularLocation>
        <location evidence="1">Cell membrane</location>
        <topology evidence="1">Peripheral membrane protein</topology>
    </subcellularLocation>
</comment>
<dbReference type="Pfam" id="PF04464">
    <property type="entry name" value="Glyphos_transf"/>
    <property type="match status" value="1"/>
</dbReference>
<dbReference type="Gene3D" id="3.40.50.2000">
    <property type="entry name" value="Glycogen Phosphorylase B"/>
    <property type="match status" value="2"/>
</dbReference>
<dbReference type="InterPro" id="IPR043149">
    <property type="entry name" value="TagF_N"/>
</dbReference>
<dbReference type="InterPro" id="IPR043148">
    <property type="entry name" value="TagF_C"/>
</dbReference>
<name>A0ABX2LVD5_9STAP</name>
<dbReference type="PANTHER" id="PTHR37316">
    <property type="entry name" value="TEICHOIC ACID GLYCEROL-PHOSPHATE PRIMASE"/>
    <property type="match status" value="1"/>
</dbReference>
<dbReference type="CDD" id="cd03811">
    <property type="entry name" value="GT4_GT28_WabH-like"/>
    <property type="match status" value="1"/>
</dbReference>
<evidence type="ECO:0000313" key="8">
    <source>
        <dbReference type="EMBL" id="NUI82937.1"/>
    </source>
</evidence>
<keyword evidence="9" id="KW-1185">Reference proteome</keyword>
<keyword evidence="5" id="KW-0777">Teichoic acid biosynthesis</keyword>
<dbReference type="GeneID" id="74187282"/>
<accession>A0ABX2LVD5</accession>
<evidence type="ECO:0000256" key="6">
    <source>
        <dbReference type="ARBA" id="ARBA00023136"/>
    </source>
</evidence>
<dbReference type="Gene3D" id="3.40.50.11820">
    <property type="match status" value="1"/>
</dbReference>
<comment type="caution">
    <text evidence="8">The sequence shown here is derived from an EMBL/GenBank/DDBJ whole genome shotgun (WGS) entry which is preliminary data.</text>
</comment>
<comment type="similarity">
    <text evidence="2">Belongs to the CDP-glycerol glycerophosphotransferase family.</text>
</comment>
<keyword evidence="3" id="KW-1003">Cell membrane</keyword>
<keyword evidence="6" id="KW-0472">Membrane</keyword>
<protein>
    <submittedName>
        <fullName evidence="8">CDP-glycerol glycerophosphotransferase family protein</fullName>
    </submittedName>
</protein>
<dbReference type="Pfam" id="PF00534">
    <property type="entry name" value="Glycos_transf_1"/>
    <property type="match status" value="1"/>
</dbReference>
<evidence type="ECO:0000256" key="1">
    <source>
        <dbReference type="ARBA" id="ARBA00004202"/>
    </source>
</evidence>
<evidence type="ECO:0000256" key="5">
    <source>
        <dbReference type="ARBA" id="ARBA00022944"/>
    </source>
</evidence>
<reference evidence="8 9" key="1">
    <citation type="submission" date="2020-06" db="EMBL/GenBank/DDBJ databases">
        <title>Staphylococcus borealis sp. nov. -A novel member of the Staphylococcaceae family isolated from skin and blood in humans.</title>
        <authorList>
            <person name="Pain M."/>
            <person name="Wolden R."/>
            <person name="Jaen-Luchoro D."/>
            <person name="Salva-Serra F."/>
            <person name="Iglesias B.P."/>
            <person name="Karlsson R."/>
            <person name="Klingenberg C."/>
            <person name="Cavanagh J.P."/>
        </authorList>
    </citation>
    <scope>NUCLEOTIDE SEQUENCE [LARGE SCALE GENOMIC DNA]</scope>
    <source>
        <strain evidence="8 9">58-22</strain>
    </source>
</reference>
<keyword evidence="4" id="KW-0808">Transferase</keyword>
<dbReference type="PANTHER" id="PTHR37316:SF3">
    <property type="entry name" value="TEICHOIC ACID GLYCEROL-PHOSPHATE TRANSFERASE"/>
    <property type="match status" value="1"/>
</dbReference>
<organism evidence="8 9">
    <name type="scientific">Staphylococcus borealis</name>
    <dbReference type="NCBI Taxonomy" id="2742203"/>
    <lineage>
        <taxon>Bacteria</taxon>
        <taxon>Bacillati</taxon>
        <taxon>Bacillota</taxon>
        <taxon>Bacilli</taxon>
        <taxon>Bacillales</taxon>
        <taxon>Staphylococcaceae</taxon>
        <taxon>Staphylococcus</taxon>
    </lineage>
</organism>
<evidence type="ECO:0000259" key="7">
    <source>
        <dbReference type="Pfam" id="PF00534"/>
    </source>
</evidence>
<evidence type="ECO:0000313" key="9">
    <source>
        <dbReference type="Proteomes" id="UP000610527"/>
    </source>
</evidence>
<dbReference type="RefSeq" id="WP_053031253.1">
    <property type="nucleotide sequence ID" value="NZ_CUEE01000013.1"/>
</dbReference>
<dbReference type="InterPro" id="IPR007554">
    <property type="entry name" value="Glycerophosphate_synth"/>
</dbReference>
<feature type="domain" description="Glycosyl transferase family 1" evidence="7">
    <location>
        <begin position="672"/>
        <end position="821"/>
    </location>
</feature>
<dbReference type="Proteomes" id="UP000610527">
    <property type="component" value="Unassembled WGS sequence"/>
</dbReference>
<evidence type="ECO:0000256" key="2">
    <source>
        <dbReference type="ARBA" id="ARBA00010488"/>
    </source>
</evidence>
<dbReference type="InterPro" id="IPR051612">
    <property type="entry name" value="Teichoic_Acid_Biosynth"/>
</dbReference>
<gene>
    <name evidence="8" type="ORF">HUN84_09455</name>
</gene>
<dbReference type="SUPFAM" id="SSF53756">
    <property type="entry name" value="UDP-Glycosyltransferase/glycogen phosphorylase"/>
    <property type="match status" value="2"/>
</dbReference>
<proteinExistence type="inferred from homology"/>
<dbReference type="Gene3D" id="3.40.50.12580">
    <property type="match status" value="1"/>
</dbReference>
<evidence type="ECO:0000256" key="4">
    <source>
        <dbReference type="ARBA" id="ARBA00022679"/>
    </source>
</evidence>